<gene>
    <name evidence="1" type="ORF">I596_165</name>
</gene>
<dbReference type="KEGG" id="dko:I596_165"/>
<organism evidence="1 2">
    <name type="scientific">Dokdonella koreensis DS-123</name>
    <dbReference type="NCBI Taxonomy" id="1300342"/>
    <lineage>
        <taxon>Bacteria</taxon>
        <taxon>Pseudomonadati</taxon>
        <taxon>Pseudomonadota</taxon>
        <taxon>Gammaproteobacteria</taxon>
        <taxon>Lysobacterales</taxon>
        <taxon>Rhodanobacteraceae</taxon>
        <taxon>Dokdonella</taxon>
    </lineage>
</organism>
<proteinExistence type="predicted"/>
<accession>A0A167G6G8</accession>
<dbReference type="STRING" id="1300342.I596_165"/>
<protein>
    <submittedName>
        <fullName evidence="1">Uncharacterized protein</fullName>
    </submittedName>
</protein>
<evidence type="ECO:0000313" key="2">
    <source>
        <dbReference type="Proteomes" id="UP000076830"/>
    </source>
</evidence>
<dbReference type="Proteomes" id="UP000076830">
    <property type="component" value="Chromosome"/>
</dbReference>
<evidence type="ECO:0000313" key="1">
    <source>
        <dbReference type="EMBL" id="ANB16205.1"/>
    </source>
</evidence>
<reference evidence="1 2" key="1">
    <citation type="submission" date="2016-04" db="EMBL/GenBank/DDBJ databases">
        <title>Complete genome sequence of Dokdonella koreensis DS-123T.</title>
        <authorList>
            <person name="Kim J.F."/>
            <person name="Lee H."/>
            <person name="Kwak M.-J."/>
        </authorList>
    </citation>
    <scope>NUCLEOTIDE SEQUENCE [LARGE SCALE GENOMIC DNA]</scope>
    <source>
        <strain evidence="1 2">DS-123</strain>
    </source>
</reference>
<sequence>MSLALLGACSKSGDAPPPAAPAVPQVNAQLAKEVAMYEDLLKSGSYELAAPIGQDIVRRFPDSPAAAQVKQTLGDTEAKAEAIAKKRRVERLWAYQTGTSESGGTQNTASIYSSGGRDADRIRLVLRRHSQWGLSVYLFGSGKGFACRNVCTLPARIDGQSVRVEAYLPETGEPALFIKDEKGFVARLEKAGVIELEATLKEGGKHTFEFEVGGYDPARFPELAKKK</sequence>
<dbReference type="AlphaFoldDB" id="A0A167G6G8"/>
<keyword evidence="2" id="KW-1185">Reference proteome</keyword>
<name>A0A167G6G8_9GAMM</name>
<dbReference type="EMBL" id="CP015249">
    <property type="protein sequence ID" value="ANB16205.1"/>
    <property type="molecule type" value="Genomic_DNA"/>
</dbReference>